<dbReference type="Gene3D" id="3.40.50.620">
    <property type="entry name" value="HUPs"/>
    <property type="match status" value="1"/>
</dbReference>
<dbReference type="EMBL" id="JBFMKM010000003">
    <property type="protein sequence ID" value="KAL1311197.1"/>
    <property type="molecule type" value="Genomic_DNA"/>
</dbReference>
<dbReference type="Pfam" id="PF00582">
    <property type="entry name" value="Usp"/>
    <property type="match status" value="1"/>
</dbReference>
<dbReference type="InterPro" id="IPR014729">
    <property type="entry name" value="Rossmann-like_a/b/a_fold"/>
</dbReference>
<feature type="compositionally biased region" description="Low complexity" evidence="1">
    <location>
        <begin position="1"/>
        <end position="30"/>
    </location>
</feature>
<feature type="compositionally biased region" description="Acidic residues" evidence="1">
    <location>
        <begin position="444"/>
        <end position="453"/>
    </location>
</feature>
<accession>A0ABR3PP50</accession>
<feature type="compositionally biased region" description="Low complexity" evidence="1">
    <location>
        <begin position="405"/>
        <end position="415"/>
    </location>
</feature>
<feature type="compositionally biased region" description="Basic and acidic residues" evidence="1">
    <location>
        <begin position="466"/>
        <end position="494"/>
    </location>
</feature>
<feature type="compositionally biased region" description="Polar residues" evidence="1">
    <location>
        <begin position="383"/>
        <end position="401"/>
    </location>
</feature>
<dbReference type="RefSeq" id="XP_069204046.1">
    <property type="nucleotide sequence ID" value="XM_069340579.1"/>
</dbReference>
<feature type="compositionally biased region" description="Basic and acidic residues" evidence="1">
    <location>
        <begin position="522"/>
        <end position="536"/>
    </location>
</feature>
<dbReference type="InterPro" id="IPR006015">
    <property type="entry name" value="Universal_stress_UspA"/>
</dbReference>
<evidence type="ECO:0000313" key="3">
    <source>
        <dbReference type="EMBL" id="KAL1311197.1"/>
    </source>
</evidence>
<reference evidence="3 4" key="1">
    <citation type="submission" date="2024-07" db="EMBL/GenBank/DDBJ databases">
        <title>Draft sequence of the Neodothiora populina.</title>
        <authorList>
            <person name="Drown D.D."/>
            <person name="Schuette U.S."/>
            <person name="Buechlein A.B."/>
            <person name="Rusch D.R."/>
            <person name="Winton L.W."/>
            <person name="Adams G.A."/>
        </authorList>
    </citation>
    <scope>NUCLEOTIDE SEQUENCE [LARGE SCALE GENOMIC DNA]</scope>
    <source>
        <strain evidence="3 4">CPC 39397</strain>
    </source>
</reference>
<dbReference type="SUPFAM" id="SSF52402">
    <property type="entry name" value="Adenine nucleotide alpha hydrolases-like"/>
    <property type="match status" value="1"/>
</dbReference>
<evidence type="ECO:0000313" key="4">
    <source>
        <dbReference type="Proteomes" id="UP001562354"/>
    </source>
</evidence>
<name>A0ABR3PP50_9PEZI</name>
<dbReference type="PRINTS" id="PR01438">
    <property type="entry name" value="UNVRSLSTRESS"/>
</dbReference>
<dbReference type="PANTHER" id="PTHR47815:SF1">
    <property type="entry name" value="UNIVERSAL STRESS PROTEIN A FAMILY PROTEIN C25B2.10"/>
    <property type="match status" value="1"/>
</dbReference>
<dbReference type="Proteomes" id="UP001562354">
    <property type="component" value="Unassembled WGS sequence"/>
</dbReference>
<dbReference type="GeneID" id="95975095"/>
<feature type="compositionally biased region" description="Low complexity" evidence="1">
    <location>
        <begin position="510"/>
        <end position="519"/>
    </location>
</feature>
<organism evidence="3 4">
    <name type="scientific">Neodothiora populina</name>
    <dbReference type="NCBI Taxonomy" id="2781224"/>
    <lineage>
        <taxon>Eukaryota</taxon>
        <taxon>Fungi</taxon>
        <taxon>Dikarya</taxon>
        <taxon>Ascomycota</taxon>
        <taxon>Pezizomycotina</taxon>
        <taxon>Dothideomycetes</taxon>
        <taxon>Dothideomycetidae</taxon>
        <taxon>Dothideales</taxon>
        <taxon>Dothioraceae</taxon>
        <taxon>Neodothiora</taxon>
    </lineage>
</organism>
<sequence>MDSAPNTPTAAAATVAVPSPSYSPTSGPSPALNGSDGANGRSNITTQNIPSQTSLAFVEPHRPSLTSEKGSDENVNRARKGSGSVQFLPHLRGPAAAHSRSRSRNVGRDGSRRRMSSPPPPEQFKHRVSFDTFDNRDASDFSLTLNRKHRDYEYTKRSRTFLCGTDANDYSDTALEWLIDELVDDGDEVVCLRVVEKDSKEALKWAGGGSGGREGRERAYRAEANKMITRIQEKNVEDRAINLVLEFSIGKVPDTIQHMIRLYEPAILVVGTRGRSLGGFTGLLPGSVSKYCLQHSPVPVIVVRPSAKRESKKKKRLLDPSRRAYRDILDKSDDLRAGDGGHILDHSNRLSTIPGDGLGTLAELKQIEAEEEARKVAEAVGYRQSTTSEGVPLSRVTSAKSDFTGRSSSFGSYRSDSPEALRSPRSHLMKSPELRGLDSPALSDSDDSSDSADESAVSAHVAAQEKSLREARERALKAEEEEREREREAKESKENKRRSQAPNGGGGAGALALLDALGGPDDTNKKVNRRTTDSKGRKLAGGYPIP</sequence>
<protein>
    <recommendedName>
        <fullName evidence="2">UspA domain-containing protein</fullName>
    </recommendedName>
</protein>
<feature type="region of interest" description="Disordered" evidence="1">
    <location>
        <begin position="382"/>
        <end position="546"/>
    </location>
</feature>
<dbReference type="InterPro" id="IPR006016">
    <property type="entry name" value="UspA"/>
</dbReference>
<keyword evidence="4" id="KW-1185">Reference proteome</keyword>
<feature type="compositionally biased region" description="Polar residues" evidence="1">
    <location>
        <begin position="40"/>
        <end position="55"/>
    </location>
</feature>
<feature type="domain" description="UspA" evidence="2">
    <location>
        <begin position="159"/>
        <end position="304"/>
    </location>
</feature>
<dbReference type="CDD" id="cd23659">
    <property type="entry name" value="USP_At3g01520-like"/>
    <property type="match status" value="1"/>
</dbReference>
<feature type="region of interest" description="Disordered" evidence="1">
    <location>
        <begin position="1"/>
        <end position="131"/>
    </location>
</feature>
<gene>
    <name evidence="3" type="ORF">AAFC00_001392</name>
</gene>
<evidence type="ECO:0000259" key="2">
    <source>
        <dbReference type="Pfam" id="PF00582"/>
    </source>
</evidence>
<dbReference type="PANTHER" id="PTHR47815">
    <property type="entry name" value="UNIVERSAL STRESS PROTEIN A FAMILY PROTEIN C25B2.10"/>
    <property type="match status" value="1"/>
</dbReference>
<evidence type="ECO:0000256" key="1">
    <source>
        <dbReference type="SAM" id="MobiDB-lite"/>
    </source>
</evidence>
<proteinExistence type="predicted"/>
<comment type="caution">
    <text evidence="3">The sequence shown here is derived from an EMBL/GenBank/DDBJ whole genome shotgun (WGS) entry which is preliminary data.</text>
</comment>